<keyword evidence="2" id="KW-1185">Reference proteome</keyword>
<protein>
    <submittedName>
        <fullName evidence="1">Uncharacterized protein</fullName>
    </submittedName>
</protein>
<name>A0ABY9K955_9HYPH</name>
<sequence>MSAIDEALASHDADARAAIAIPIADCTYLRWQLDLAGRAMGAGFTPGWQPSGERTDGL</sequence>
<geneLocation type="plasmid" evidence="1 2">
    <name>unnamed1</name>
</geneLocation>
<evidence type="ECO:0000313" key="1">
    <source>
        <dbReference type="EMBL" id="WLS05077.1"/>
    </source>
</evidence>
<gene>
    <name evidence="1" type="ORF">Q9315_23195</name>
</gene>
<organism evidence="1 2">
    <name type="scientific">Shinella oryzae</name>
    <dbReference type="NCBI Taxonomy" id="2871820"/>
    <lineage>
        <taxon>Bacteria</taxon>
        <taxon>Pseudomonadati</taxon>
        <taxon>Pseudomonadota</taxon>
        <taxon>Alphaproteobacteria</taxon>
        <taxon>Hyphomicrobiales</taxon>
        <taxon>Rhizobiaceae</taxon>
        <taxon>Shinella</taxon>
    </lineage>
</organism>
<dbReference type="RefSeq" id="WP_306161552.1">
    <property type="nucleotide sequence ID" value="NZ_CP132315.1"/>
</dbReference>
<accession>A0ABY9K955</accession>
<keyword evidence="1" id="KW-0614">Plasmid</keyword>
<dbReference type="Proteomes" id="UP001225788">
    <property type="component" value="Plasmid unnamed1"/>
</dbReference>
<proteinExistence type="predicted"/>
<dbReference type="EMBL" id="CP132315">
    <property type="protein sequence ID" value="WLS05077.1"/>
    <property type="molecule type" value="Genomic_DNA"/>
</dbReference>
<evidence type="ECO:0000313" key="2">
    <source>
        <dbReference type="Proteomes" id="UP001225788"/>
    </source>
</evidence>
<reference evidence="1 2" key="1">
    <citation type="submission" date="2023-08" db="EMBL/GenBank/DDBJ databases">
        <title>Pathogen: clinical or host-associated sample.</title>
        <authorList>
            <person name="Hergert J."/>
            <person name="Casey R."/>
            <person name="Wagner J."/>
            <person name="Young E.L."/>
            <person name="Oakeson K.F."/>
        </authorList>
    </citation>
    <scope>NUCLEOTIDE SEQUENCE [LARGE SCALE GENOMIC DNA]</scope>
    <source>
        <strain evidence="1 2">UPHL-collab-2</strain>
        <plasmid evidence="1 2">unnamed1</plasmid>
    </source>
</reference>